<keyword evidence="4" id="KW-1185">Reference proteome</keyword>
<protein>
    <submittedName>
        <fullName evidence="3">Aggrecan core protein</fullName>
    </submittedName>
</protein>
<dbReference type="InterPro" id="IPR001304">
    <property type="entry name" value="C-type_lectin-like"/>
</dbReference>
<dbReference type="PANTHER" id="PTHR45784">
    <property type="entry name" value="C-TYPE LECTIN DOMAIN FAMILY 20 MEMBER A-RELATED"/>
    <property type="match status" value="1"/>
</dbReference>
<accession>A0A4Z2FZV3</accession>
<sequence length="169" mass="19657">MTWSEAQSYCREHHTDLASVRNLEEDQMLHNLVSAGSTAWIGLYRGRWKWSDGSDSSFRNWNTLRPIVSECAGIDFNVNGLWESVDCNVLSAFICYVDPVLKRVMKVRLEKRDSSLDLNDPVVMENLLKKLKQRLRDQGQNDDIKLSWKKQSGGKVFHKEEKKIKRDEL</sequence>
<comment type="caution">
    <text evidence="3">The sequence shown here is derived from an EMBL/GenBank/DDBJ whole genome shotgun (WGS) entry which is preliminary data.</text>
</comment>
<organism evidence="3 4">
    <name type="scientific">Liparis tanakae</name>
    <name type="common">Tanaka's snailfish</name>
    <dbReference type="NCBI Taxonomy" id="230148"/>
    <lineage>
        <taxon>Eukaryota</taxon>
        <taxon>Metazoa</taxon>
        <taxon>Chordata</taxon>
        <taxon>Craniata</taxon>
        <taxon>Vertebrata</taxon>
        <taxon>Euteleostomi</taxon>
        <taxon>Actinopterygii</taxon>
        <taxon>Neopterygii</taxon>
        <taxon>Teleostei</taxon>
        <taxon>Neoteleostei</taxon>
        <taxon>Acanthomorphata</taxon>
        <taxon>Eupercaria</taxon>
        <taxon>Perciformes</taxon>
        <taxon>Cottioidei</taxon>
        <taxon>Cottales</taxon>
        <taxon>Liparidae</taxon>
        <taxon>Liparis</taxon>
    </lineage>
</organism>
<dbReference type="InterPro" id="IPR016187">
    <property type="entry name" value="CTDL_fold"/>
</dbReference>
<feature type="domain" description="C-type lectin" evidence="2">
    <location>
        <begin position="1"/>
        <end position="96"/>
    </location>
</feature>
<dbReference type="OrthoDB" id="7357196at2759"/>
<dbReference type="Gene3D" id="3.10.100.10">
    <property type="entry name" value="Mannose-Binding Protein A, subunit A"/>
    <property type="match status" value="1"/>
</dbReference>
<dbReference type="PROSITE" id="PS00615">
    <property type="entry name" value="C_TYPE_LECTIN_1"/>
    <property type="match status" value="1"/>
</dbReference>
<keyword evidence="1" id="KW-1015">Disulfide bond</keyword>
<dbReference type="Proteomes" id="UP000314294">
    <property type="component" value="Unassembled WGS sequence"/>
</dbReference>
<dbReference type="EMBL" id="SRLO01000774">
    <property type="protein sequence ID" value="TNN46777.1"/>
    <property type="molecule type" value="Genomic_DNA"/>
</dbReference>
<evidence type="ECO:0000259" key="2">
    <source>
        <dbReference type="PROSITE" id="PS50041"/>
    </source>
</evidence>
<dbReference type="PANTHER" id="PTHR45784:SF3">
    <property type="entry name" value="C-TYPE LECTIN DOMAIN FAMILY 4 MEMBER K-LIKE-RELATED"/>
    <property type="match status" value="1"/>
</dbReference>
<dbReference type="AlphaFoldDB" id="A0A4Z2FZV3"/>
<gene>
    <name evidence="3" type="primary">ACAN_6</name>
    <name evidence="3" type="ORF">EYF80_043029</name>
</gene>
<dbReference type="PROSITE" id="PS50041">
    <property type="entry name" value="C_TYPE_LECTIN_2"/>
    <property type="match status" value="1"/>
</dbReference>
<dbReference type="Pfam" id="PF00059">
    <property type="entry name" value="Lectin_C"/>
    <property type="match status" value="1"/>
</dbReference>
<dbReference type="SMART" id="SM00034">
    <property type="entry name" value="CLECT"/>
    <property type="match status" value="1"/>
</dbReference>
<evidence type="ECO:0000313" key="3">
    <source>
        <dbReference type="EMBL" id="TNN46777.1"/>
    </source>
</evidence>
<proteinExistence type="predicted"/>
<reference evidence="3 4" key="1">
    <citation type="submission" date="2019-03" db="EMBL/GenBank/DDBJ databases">
        <title>First draft genome of Liparis tanakae, snailfish: a comprehensive survey of snailfish specific genes.</title>
        <authorList>
            <person name="Kim W."/>
            <person name="Song I."/>
            <person name="Jeong J.-H."/>
            <person name="Kim D."/>
            <person name="Kim S."/>
            <person name="Ryu S."/>
            <person name="Song J.Y."/>
            <person name="Lee S.K."/>
        </authorList>
    </citation>
    <scope>NUCLEOTIDE SEQUENCE [LARGE SCALE GENOMIC DNA]</scope>
    <source>
        <tissue evidence="3">Muscle</tissue>
    </source>
</reference>
<dbReference type="InterPro" id="IPR018378">
    <property type="entry name" value="C-type_lectin_CS"/>
</dbReference>
<dbReference type="InterPro" id="IPR016186">
    <property type="entry name" value="C-type_lectin-like/link_sf"/>
</dbReference>
<evidence type="ECO:0000256" key="1">
    <source>
        <dbReference type="ARBA" id="ARBA00023157"/>
    </source>
</evidence>
<dbReference type="SUPFAM" id="SSF56436">
    <property type="entry name" value="C-type lectin-like"/>
    <property type="match status" value="1"/>
</dbReference>
<dbReference type="CDD" id="cd03602">
    <property type="entry name" value="CLECT_1"/>
    <property type="match status" value="1"/>
</dbReference>
<evidence type="ECO:0000313" key="4">
    <source>
        <dbReference type="Proteomes" id="UP000314294"/>
    </source>
</evidence>
<name>A0A4Z2FZV3_9TELE</name>